<dbReference type="EMBL" id="HBIM01017213">
    <property type="protein sequence ID" value="CAE0416227.1"/>
    <property type="molecule type" value="Transcribed_RNA"/>
</dbReference>
<accession>A0A7S3LAG3</accession>
<dbReference type="AlphaFoldDB" id="A0A7S3LAG3"/>
<protein>
    <submittedName>
        <fullName evidence="1">Uncharacterized protein</fullName>
    </submittedName>
</protein>
<proteinExistence type="predicted"/>
<reference evidence="1" key="1">
    <citation type="submission" date="2021-01" db="EMBL/GenBank/DDBJ databases">
        <authorList>
            <person name="Corre E."/>
            <person name="Pelletier E."/>
            <person name="Niang G."/>
            <person name="Scheremetjew M."/>
            <person name="Finn R."/>
            <person name="Kale V."/>
            <person name="Holt S."/>
            <person name="Cochrane G."/>
            <person name="Meng A."/>
            <person name="Brown T."/>
            <person name="Cohen L."/>
        </authorList>
    </citation>
    <scope>NUCLEOTIDE SEQUENCE</scope>
    <source>
        <strain evidence="1">CCMP127</strain>
    </source>
</reference>
<evidence type="ECO:0000313" key="1">
    <source>
        <dbReference type="EMBL" id="CAE0416227.1"/>
    </source>
</evidence>
<sequence>MTPRQNKRRRKRLKETTKMVYGFGVVYYLDRTGRIQGVMTWGLPFAESTQDDINSNLLERIKQIILSNGGMNSLETEFDQIRMSKYLAEESRALVALAFSESTQDAHASSHNLDSSSGSDFPRPLHRYTDNKHMTIRSHGVLKRKDGHGQGIMGEDLFSRFTQVVPDPSPPKPVTGGVGYASADAQGNKSLQAAWNWYDYQVFEQRELRWTENENTARPPKEDALWIRKGDETRNVSAADTRAAVMDSVVGVQRPR</sequence>
<gene>
    <name evidence="1" type="ORF">ACOF00016_LOCUS13286</name>
</gene>
<organism evidence="1">
    <name type="scientific">Amphora coffeiformis</name>
    <dbReference type="NCBI Taxonomy" id="265554"/>
    <lineage>
        <taxon>Eukaryota</taxon>
        <taxon>Sar</taxon>
        <taxon>Stramenopiles</taxon>
        <taxon>Ochrophyta</taxon>
        <taxon>Bacillariophyta</taxon>
        <taxon>Bacillariophyceae</taxon>
        <taxon>Bacillariophycidae</taxon>
        <taxon>Thalassiophysales</taxon>
        <taxon>Catenulaceae</taxon>
        <taxon>Amphora</taxon>
    </lineage>
</organism>
<name>A0A7S3LAG3_9STRA</name>